<name>A0AAQ3P585_VIGMU</name>
<feature type="region of interest" description="Disordered" evidence="1">
    <location>
        <begin position="122"/>
        <end position="163"/>
    </location>
</feature>
<dbReference type="Proteomes" id="UP001374535">
    <property type="component" value="Chromosome 1"/>
</dbReference>
<evidence type="ECO:0000256" key="1">
    <source>
        <dbReference type="SAM" id="MobiDB-lite"/>
    </source>
</evidence>
<accession>A0AAQ3P585</accession>
<reference evidence="2 3" key="1">
    <citation type="journal article" date="2023" name="Life. Sci Alliance">
        <title>Evolutionary insights into 3D genome organization and epigenetic landscape of Vigna mungo.</title>
        <authorList>
            <person name="Junaid A."/>
            <person name="Singh B."/>
            <person name="Bhatia S."/>
        </authorList>
    </citation>
    <scope>NUCLEOTIDE SEQUENCE [LARGE SCALE GENOMIC DNA]</scope>
    <source>
        <strain evidence="2">Urdbean</strain>
    </source>
</reference>
<feature type="compositionally biased region" description="Low complexity" evidence="1">
    <location>
        <begin position="144"/>
        <end position="153"/>
    </location>
</feature>
<dbReference type="EMBL" id="CP144700">
    <property type="protein sequence ID" value="WVZ21763.1"/>
    <property type="molecule type" value="Genomic_DNA"/>
</dbReference>
<organism evidence="2 3">
    <name type="scientific">Vigna mungo</name>
    <name type="common">Black gram</name>
    <name type="synonym">Phaseolus mungo</name>
    <dbReference type="NCBI Taxonomy" id="3915"/>
    <lineage>
        <taxon>Eukaryota</taxon>
        <taxon>Viridiplantae</taxon>
        <taxon>Streptophyta</taxon>
        <taxon>Embryophyta</taxon>
        <taxon>Tracheophyta</taxon>
        <taxon>Spermatophyta</taxon>
        <taxon>Magnoliopsida</taxon>
        <taxon>eudicotyledons</taxon>
        <taxon>Gunneridae</taxon>
        <taxon>Pentapetalae</taxon>
        <taxon>rosids</taxon>
        <taxon>fabids</taxon>
        <taxon>Fabales</taxon>
        <taxon>Fabaceae</taxon>
        <taxon>Papilionoideae</taxon>
        <taxon>50 kb inversion clade</taxon>
        <taxon>NPAAA clade</taxon>
        <taxon>indigoferoid/millettioid clade</taxon>
        <taxon>Phaseoleae</taxon>
        <taxon>Vigna</taxon>
    </lineage>
</organism>
<evidence type="ECO:0000313" key="2">
    <source>
        <dbReference type="EMBL" id="WVZ21763.1"/>
    </source>
</evidence>
<evidence type="ECO:0000313" key="3">
    <source>
        <dbReference type="Proteomes" id="UP001374535"/>
    </source>
</evidence>
<gene>
    <name evidence="2" type="ORF">V8G54_000307</name>
</gene>
<evidence type="ECO:0008006" key="4">
    <source>
        <dbReference type="Google" id="ProtNLM"/>
    </source>
</evidence>
<keyword evidence="3" id="KW-1185">Reference proteome</keyword>
<dbReference type="AlphaFoldDB" id="A0AAQ3P585"/>
<sequence length="163" mass="18361">MFKKRFDSHCSKHLGDILSQVRNTRKKPQWMKVEDWMELLAYWDTPSFKNISARNKANRSSNKGRTDPGAYQDFTDVAKDLEEYQLRLLKRQPQVGEASSSRVTQESRVEILNEVAKEKSSGHVYGIADKAANVPTKATSVTQESGAPPSSSEASEEIDKAQQ</sequence>
<protein>
    <recommendedName>
        <fullName evidence="4">Transposase</fullName>
    </recommendedName>
</protein>
<proteinExistence type="predicted"/>